<evidence type="ECO:0000256" key="9">
    <source>
        <dbReference type="HAMAP-Rule" id="MF_00237"/>
    </source>
</evidence>
<comment type="function">
    <text evidence="9">Part of the twin-arginine translocation (Tat) system that transports large folded proteins containing a characteristic twin-arginine motif in their signal peptide across membranes. Together with TatC, TatB is part of a receptor directly interacting with Tat signal peptides. TatB may form an oligomeric binding site that transiently accommodates folded Tat precursor proteins before their translocation.</text>
</comment>
<dbReference type="Proteomes" id="UP001143309">
    <property type="component" value="Unassembled WGS sequence"/>
</dbReference>
<dbReference type="PANTHER" id="PTHR33162">
    <property type="entry name" value="SEC-INDEPENDENT PROTEIN TRANSLOCASE PROTEIN TATA, CHLOROPLASTIC"/>
    <property type="match status" value="1"/>
</dbReference>
<evidence type="ECO:0000256" key="11">
    <source>
        <dbReference type="SAM" id="Phobius"/>
    </source>
</evidence>
<feature type="region of interest" description="Disordered" evidence="10">
    <location>
        <begin position="88"/>
        <end position="169"/>
    </location>
</feature>
<gene>
    <name evidence="9" type="primary">tatB</name>
    <name evidence="12" type="ORF">GCM10008174_23900</name>
</gene>
<keyword evidence="13" id="KW-1185">Reference proteome</keyword>
<sequence>MFDIAWSEFLIVAVVALVVVGPRDLPALLRNVGRMVATVRRMAGEFQTQFNDAMREAELDELRREVSGIKDVARKAAGGDPFSIARDELKKAIDGDAKPPAALAGDPPAPAPAEAEPAPSALAPSAPDAAAPEQQTPSEPATPSPSASKPEASKPEAPKPEALKPDAAS</sequence>
<accession>A0A9W6N6U8</accession>
<evidence type="ECO:0000256" key="1">
    <source>
        <dbReference type="ARBA" id="ARBA00004167"/>
    </source>
</evidence>
<evidence type="ECO:0000256" key="8">
    <source>
        <dbReference type="ARBA" id="ARBA00023136"/>
    </source>
</evidence>
<dbReference type="NCBIfam" id="TIGR01410">
    <property type="entry name" value="tatB"/>
    <property type="match status" value="1"/>
</dbReference>
<feature type="compositionally biased region" description="Basic and acidic residues" evidence="10">
    <location>
        <begin position="88"/>
        <end position="97"/>
    </location>
</feature>
<dbReference type="AlphaFoldDB" id="A0A9W6N6U8"/>
<feature type="compositionally biased region" description="Basic and acidic residues" evidence="10">
    <location>
        <begin position="151"/>
        <end position="169"/>
    </location>
</feature>
<evidence type="ECO:0000256" key="5">
    <source>
        <dbReference type="ARBA" id="ARBA00022927"/>
    </source>
</evidence>
<keyword evidence="7 9" id="KW-0811">Translocation</keyword>
<dbReference type="InterPro" id="IPR003369">
    <property type="entry name" value="TatA/B/E"/>
</dbReference>
<keyword evidence="3 9" id="KW-1003">Cell membrane</keyword>
<comment type="similarity">
    <text evidence="9">Belongs to the TatB family.</text>
</comment>
<keyword evidence="2 9" id="KW-0813">Transport</keyword>
<dbReference type="RefSeq" id="WP_271201138.1">
    <property type="nucleotide sequence ID" value="NZ_BSFL01000003.1"/>
</dbReference>
<comment type="caution">
    <text evidence="12">The sequence shown here is derived from an EMBL/GenBank/DDBJ whole genome shotgun (WGS) entry which is preliminary data.</text>
</comment>
<dbReference type="HAMAP" id="MF_00237">
    <property type="entry name" value="TatB"/>
    <property type="match status" value="1"/>
</dbReference>
<keyword evidence="8 9" id="KW-0472">Membrane</keyword>
<dbReference type="GO" id="GO:0033281">
    <property type="term" value="C:TAT protein transport complex"/>
    <property type="evidence" value="ECO:0007669"/>
    <property type="project" value="UniProtKB-UniRule"/>
</dbReference>
<feature type="transmembrane region" description="Helical" evidence="11">
    <location>
        <begin position="6"/>
        <end position="25"/>
    </location>
</feature>
<keyword evidence="5 9" id="KW-0653">Protein transport</keyword>
<dbReference type="GO" id="GO:0043953">
    <property type="term" value="P:protein transport by the Tat complex"/>
    <property type="evidence" value="ECO:0007669"/>
    <property type="project" value="UniProtKB-UniRule"/>
</dbReference>
<evidence type="ECO:0000256" key="2">
    <source>
        <dbReference type="ARBA" id="ARBA00022448"/>
    </source>
</evidence>
<dbReference type="InterPro" id="IPR018448">
    <property type="entry name" value="TatB"/>
</dbReference>
<keyword evidence="6 9" id="KW-1133">Transmembrane helix</keyword>
<organism evidence="12 13">
    <name type="scientific">Methylopila turkensis</name>
    <dbReference type="NCBI Taxonomy" id="1437816"/>
    <lineage>
        <taxon>Bacteria</taxon>
        <taxon>Pseudomonadati</taxon>
        <taxon>Pseudomonadota</taxon>
        <taxon>Alphaproteobacteria</taxon>
        <taxon>Hyphomicrobiales</taxon>
        <taxon>Methylopilaceae</taxon>
        <taxon>Methylopila</taxon>
    </lineage>
</organism>
<dbReference type="PRINTS" id="PR01506">
    <property type="entry name" value="TATBPROTEIN"/>
</dbReference>
<feature type="compositionally biased region" description="Low complexity" evidence="10">
    <location>
        <begin position="98"/>
        <end position="150"/>
    </location>
</feature>
<evidence type="ECO:0000256" key="10">
    <source>
        <dbReference type="SAM" id="MobiDB-lite"/>
    </source>
</evidence>
<evidence type="ECO:0000313" key="12">
    <source>
        <dbReference type="EMBL" id="GLK80649.1"/>
    </source>
</evidence>
<proteinExistence type="inferred from homology"/>
<dbReference type="Pfam" id="PF02416">
    <property type="entry name" value="TatA_B_E"/>
    <property type="match status" value="1"/>
</dbReference>
<evidence type="ECO:0000256" key="4">
    <source>
        <dbReference type="ARBA" id="ARBA00022692"/>
    </source>
</evidence>
<reference evidence="12" key="2">
    <citation type="submission" date="2023-01" db="EMBL/GenBank/DDBJ databases">
        <authorList>
            <person name="Sun Q."/>
            <person name="Evtushenko L."/>
        </authorList>
    </citation>
    <scope>NUCLEOTIDE SEQUENCE</scope>
    <source>
        <strain evidence="12">VKM B-2748</strain>
    </source>
</reference>
<comment type="subcellular location">
    <subcellularLocation>
        <location evidence="9">Cell membrane</location>
        <topology evidence="9">Single-pass membrane protein</topology>
    </subcellularLocation>
    <subcellularLocation>
        <location evidence="1">Membrane</location>
        <topology evidence="1">Single-pass membrane protein</topology>
    </subcellularLocation>
</comment>
<dbReference type="Gene3D" id="1.20.5.3310">
    <property type="match status" value="1"/>
</dbReference>
<reference evidence="12" key="1">
    <citation type="journal article" date="2014" name="Int. J. Syst. Evol. Microbiol.">
        <title>Complete genome sequence of Corynebacterium casei LMG S-19264T (=DSM 44701T), isolated from a smear-ripened cheese.</title>
        <authorList>
            <consortium name="US DOE Joint Genome Institute (JGI-PGF)"/>
            <person name="Walter F."/>
            <person name="Albersmeier A."/>
            <person name="Kalinowski J."/>
            <person name="Ruckert C."/>
        </authorList>
    </citation>
    <scope>NUCLEOTIDE SEQUENCE</scope>
    <source>
        <strain evidence="12">VKM B-2748</strain>
    </source>
</reference>
<evidence type="ECO:0000256" key="7">
    <source>
        <dbReference type="ARBA" id="ARBA00023010"/>
    </source>
</evidence>
<keyword evidence="4 9" id="KW-0812">Transmembrane</keyword>
<protein>
    <recommendedName>
        <fullName evidence="9">Sec-independent protein translocase protein TatB</fullName>
    </recommendedName>
</protein>
<evidence type="ECO:0000256" key="3">
    <source>
        <dbReference type="ARBA" id="ARBA00022475"/>
    </source>
</evidence>
<dbReference type="PANTHER" id="PTHR33162:SF1">
    <property type="entry name" value="SEC-INDEPENDENT PROTEIN TRANSLOCASE PROTEIN TATA, CHLOROPLASTIC"/>
    <property type="match status" value="1"/>
</dbReference>
<evidence type="ECO:0000256" key="6">
    <source>
        <dbReference type="ARBA" id="ARBA00022989"/>
    </source>
</evidence>
<dbReference type="GO" id="GO:0008320">
    <property type="term" value="F:protein transmembrane transporter activity"/>
    <property type="evidence" value="ECO:0007669"/>
    <property type="project" value="UniProtKB-UniRule"/>
</dbReference>
<dbReference type="EMBL" id="BSFL01000003">
    <property type="protein sequence ID" value="GLK80649.1"/>
    <property type="molecule type" value="Genomic_DNA"/>
</dbReference>
<name>A0A9W6N6U8_9HYPH</name>
<evidence type="ECO:0000313" key="13">
    <source>
        <dbReference type="Proteomes" id="UP001143309"/>
    </source>
</evidence>
<comment type="subunit">
    <text evidence="9">The Tat system comprises two distinct complexes: a TatABC complex, containing multiple copies of TatA, TatB and TatC subunits, and a separate TatA complex, containing only TatA subunits. Substrates initially bind to the TatABC complex, which probably triggers association of the separate TatA complex to form the active translocon.</text>
</comment>